<dbReference type="AlphaFoldDB" id="A0A0N4WTC9"/>
<name>A0A0N4WTC9_HAEPC</name>
<dbReference type="EMBL" id="UZAF01018721">
    <property type="protein sequence ID" value="VDO54325.1"/>
    <property type="molecule type" value="Genomic_DNA"/>
</dbReference>
<sequence>MAMLHSEVHIHTCNLIFCSHPRRGFTKTFLSQSKTTL</sequence>
<reference evidence="1 2" key="2">
    <citation type="submission" date="2018-11" db="EMBL/GenBank/DDBJ databases">
        <authorList>
            <consortium name="Pathogen Informatics"/>
        </authorList>
    </citation>
    <scope>NUCLEOTIDE SEQUENCE [LARGE SCALE GENOMIC DNA]</scope>
    <source>
        <strain evidence="1 2">MHpl1</strain>
    </source>
</reference>
<reference evidence="3" key="1">
    <citation type="submission" date="2017-02" db="UniProtKB">
        <authorList>
            <consortium name="WormBaseParasite"/>
        </authorList>
    </citation>
    <scope>IDENTIFICATION</scope>
</reference>
<gene>
    <name evidence="1" type="ORF">HPLM_LOCUS14829</name>
</gene>
<keyword evidence="2" id="KW-1185">Reference proteome</keyword>
<protein>
    <submittedName>
        <fullName evidence="1 3">Uncharacterized protein</fullName>
    </submittedName>
</protein>
<dbReference type="WBParaSite" id="HPLM_0001483701-mRNA-1">
    <property type="protein sequence ID" value="HPLM_0001483701-mRNA-1"/>
    <property type="gene ID" value="HPLM_0001483701"/>
</dbReference>
<evidence type="ECO:0000313" key="3">
    <source>
        <dbReference type="WBParaSite" id="HPLM_0001483701-mRNA-1"/>
    </source>
</evidence>
<accession>A0A0N4WTC9</accession>
<dbReference type="Proteomes" id="UP000268014">
    <property type="component" value="Unassembled WGS sequence"/>
</dbReference>
<proteinExistence type="predicted"/>
<organism evidence="3">
    <name type="scientific">Haemonchus placei</name>
    <name type="common">Barber's pole worm</name>
    <dbReference type="NCBI Taxonomy" id="6290"/>
    <lineage>
        <taxon>Eukaryota</taxon>
        <taxon>Metazoa</taxon>
        <taxon>Ecdysozoa</taxon>
        <taxon>Nematoda</taxon>
        <taxon>Chromadorea</taxon>
        <taxon>Rhabditida</taxon>
        <taxon>Rhabditina</taxon>
        <taxon>Rhabditomorpha</taxon>
        <taxon>Strongyloidea</taxon>
        <taxon>Trichostrongylidae</taxon>
        <taxon>Haemonchus</taxon>
    </lineage>
</organism>
<evidence type="ECO:0000313" key="2">
    <source>
        <dbReference type="Proteomes" id="UP000268014"/>
    </source>
</evidence>
<evidence type="ECO:0000313" key="1">
    <source>
        <dbReference type="EMBL" id="VDO54325.1"/>
    </source>
</evidence>